<keyword evidence="2" id="KW-1185">Reference proteome</keyword>
<proteinExistence type="predicted"/>
<comment type="caution">
    <text evidence="1">The sequence shown here is derived from an EMBL/GenBank/DDBJ whole genome shotgun (WGS) entry which is preliminary data.</text>
</comment>
<accession>A0A427YK28</accession>
<dbReference type="OrthoDB" id="265761at2759"/>
<name>A0A427YK28_9TREE</name>
<evidence type="ECO:0000313" key="2">
    <source>
        <dbReference type="Proteomes" id="UP000279259"/>
    </source>
</evidence>
<protein>
    <submittedName>
        <fullName evidence="1">Uncharacterized protein</fullName>
    </submittedName>
</protein>
<evidence type="ECO:0000313" key="1">
    <source>
        <dbReference type="EMBL" id="RSH91421.1"/>
    </source>
</evidence>
<sequence length="91" mass="9649">MYLALQSPSVSAREHARSLILSPDGGKAWLRSGWKSEPEADKLGRDIGVAERTGTAQGKGLEGLEGVEGGVEWVEKGRRGMEVVGEGLGML</sequence>
<dbReference type="AlphaFoldDB" id="A0A427YK28"/>
<dbReference type="Proteomes" id="UP000279259">
    <property type="component" value="Unassembled WGS sequence"/>
</dbReference>
<gene>
    <name evidence="1" type="ORF">EHS25_009720</name>
</gene>
<reference evidence="1 2" key="1">
    <citation type="submission" date="2018-11" db="EMBL/GenBank/DDBJ databases">
        <title>Genome sequence of Saitozyma podzolica DSM 27192.</title>
        <authorList>
            <person name="Aliyu H."/>
            <person name="Gorte O."/>
            <person name="Ochsenreither K."/>
        </authorList>
    </citation>
    <scope>NUCLEOTIDE SEQUENCE [LARGE SCALE GENOMIC DNA]</scope>
    <source>
        <strain evidence="1 2">DSM 27192</strain>
    </source>
</reference>
<dbReference type="EMBL" id="RSCD01000008">
    <property type="protein sequence ID" value="RSH91421.1"/>
    <property type="molecule type" value="Genomic_DNA"/>
</dbReference>
<organism evidence="1 2">
    <name type="scientific">Saitozyma podzolica</name>
    <dbReference type="NCBI Taxonomy" id="1890683"/>
    <lineage>
        <taxon>Eukaryota</taxon>
        <taxon>Fungi</taxon>
        <taxon>Dikarya</taxon>
        <taxon>Basidiomycota</taxon>
        <taxon>Agaricomycotina</taxon>
        <taxon>Tremellomycetes</taxon>
        <taxon>Tremellales</taxon>
        <taxon>Trimorphomycetaceae</taxon>
        <taxon>Saitozyma</taxon>
    </lineage>
</organism>